<gene>
    <name evidence="5" type="primary">recX</name>
    <name evidence="9" type="ORF">ABE65_002530</name>
</gene>
<name>A0A161J6C7_9BACL</name>
<dbReference type="EMBL" id="CP015378">
    <property type="protein sequence ID" value="ANC75769.1"/>
    <property type="molecule type" value="Genomic_DNA"/>
</dbReference>
<accession>A0A161J6C7</accession>
<comment type="subcellular location">
    <subcellularLocation>
        <location evidence="1 5">Cytoplasm</location>
    </subcellularLocation>
</comment>
<evidence type="ECO:0000256" key="4">
    <source>
        <dbReference type="ARBA" id="ARBA00022490"/>
    </source>
</evidence>
<dbReference type="Pfam" id="PF21982">
    <property type="entry name" value="RecX_HTH1"/>
    <property type="match status" value="1"/>
</dbReference>
<dbReference type="PANTHER" id="PTHR33602:SF1">
    <property type="entry name" value="REGULATORY PROTEIN RECX FAMILY PROTEIN"/>
    <property type="match status" value="1"/>
</dbReference>
<dbReference type="InterPro" id="IPR053924">
    <property type="entry name" value="RecX_HTH_2nd"/>
</dbReference>
<evidence type="ECO:0000259" key="6">
    <source>
        <dbReference type="Pfam" id="PF02631"/>
    </source>
</evidence>
<reference evidence="9 10" key="1">
    <citation type="submission" date="2016-04" db="EMBL/GenBank/DDBJ databases">
        <title>Complete genome sequence of Fictibacillus phosphorivorans G25-29, a strain toxic to nematodes.</title>
        <authorList>
            <person name="Zheng Z."/>
        </authorList>
    </citation>
    <scope>NUCLEOTIDE SEQUENCE [LARGE SCALE GENOMIC DNA]</scope>
    <source>
        <strain evidence="9 10">G25-29</strain>
    </source>
</reference>
<comment type="similarity">
    <text evidence="2 5">Belongs to the RecX family.</text>
</comment>
<evidence type="ECO:0000256" key="2">
    <source>
        <dbReference type="ARBA" id="ARBA00009695"/>
    </source>
</evidence>
<dbReference type="InterPro" id="IPR053926">
    <property type="entry name" value="RecX_HTH_1st"/>
</dbReference>
<dbReference type="InterPro" id="IPR053925">
    <property type="entry name" value="RecX_HTH_3rd"/>
</dbReference>
<dbReference type="NCBIfam" id="NF010733">
    <property type="entry name" value="PRK14135.1"/>
    <property type="match status" value="1"/>
</dbReference>
<dbReference type="RefSeq" id="WP_066391115.1">
    <property type="nucleotide sequence ID" value="NZ_CP015378.1"/>
</dbReference>
<dbReference type="KEGG" id="fpn:ABE65_002530"/>
<sequence length="271" mass="31900">MAVITRISAQQKNDERFNVFIQKGPKEEFAFSVDADVLIKFSLQKGMEIDEEEWEAIIEEDQYRKAFNKALHYLSFRMRTAHEIEVYLEKKEVPEATIKRVLQKLSEYDFVNDETFARSLVRSRMNTSFKGPGMIRQELKKKGISDRHTEEALNQFSFDEQLEASISFIQKQFSSGKKRSEKEQKQRIAQQLQQKGYMWEVIEMAFQEAKISQSAEDEKEALLAHARKAHHKYKKYTGFEYESRMKKFLYSKGFNSDVISELLNGDEINDL</sequence>
<evidence type="ECO:0000256" key="3">
    <source>
        <dbReference type="ARBA" id="ARBA00018111"/>
    </source>
</evidence>
<dbReference type="GO" id="GO:0006282">
    <property type="term" value="P:regulation of DNA repair"/>
    <property type="evidence" value="ECO:0007669"/>
    <property type="project" value="UniProtKB-UniRule"/>
</dbReference>
<dbReference type="PANTHER" id="PTHR33602">
    <property type="entry name" value="REGULATORY PROTEIN RECX FAMILY PROTEIN"/>
    <property type="match status" value="1"/>
</dbReference>
<evidence type="ECO:0000313" key="10">
    <source>
        <dbReference type="Proteomes" id="UP000076623"/>
    </source>
</evidence>
<dbReference type="InterPro" id="IPR003783">
    <property type="entry name" value="Regulatory_RecX"/>
</dbReference>
<feature type="domain" description="RecX third three-helical" evidence="7">
    <location>
        <begin position="159"/>
        <end position="205"/>
    </location>
</feature>
<dbReference type="Proteomes" id="UP000076623">
    <property type="component" value="Chromosome"/>
</dbReference>
<dbReference type="Gene3D" id="1.10.10.10">
    <property type="entry name" value="Winged helix-like DNA-binding domain superfamily/Winged helix DNA-binding domain"/>
    <property type="match status" value="4"/>
</dbReference>
<comment type="function">
    <text evidence="5">Modulates RecA activity.</text>
</comment>
<dbReference type="GO" id="GO:0005737">
    <property type="term" value="C:cytoplasm"/>
    <property type="evidence" value="ECO:0007669"/>
    <property type="project" value="UniProtKB-SubCell"/>
</dbReference>
<dbReference type="STRING" id="1221500.ABE65_002530"/>
<evidence type="ECO:0000259" key="8">
    <source>
        <dbReference type="Pfam" id="PF21982"/>
    </source>
</evidence>
<feature type="domain" description="RecX second three-helical" evidence="6">
    <location>
        <begin position="112"/>
        <end position="153"/>
    </location>
</feature>
<dbReference type="Pfam" id="PF21981">
    <property type="entry name" value="RecX_HTH3"/>
    <property type="match status" value="2"/>
</dbReference>
<protein>
    <recommendedName>
        <fullName evidence="3 5">Regulatory protein RecX</fullName>
    </recommendedName>
</protein>
<dbReference type="InterPro" id="IPR036388">
    <property type="entry name" value="WH-like_DNA-bd_sf"/>
</dbReference>
<evidence type="ECO:0000313" key="9">
    <source>
        <dbReference type="EMBL" id="ANC75769.1"/>
    </source>
</evidence>
<organism evidence="9 10">
    <name type="scientific">Fictibacillus phosphorivorans</name>
    <dbReference type="NCBI Taxonomy" id="1221500"/>
    <lineage>
        <taxon>Bacteria</taxon>
        <taxon>Bacillati</taxon>
        <taxon>Bacillota</taxon>
        <taxon>Bacilli</taxon>
        <taxon>Bacillales</taxon>
        <taxon>Fictibacillaceae</taxon>
        <taxon>Fictibacillus</taxon>
    </lineage>
</organism>
<dbReference type="HAMAP" id="MF_01114">
    <property type="entry name" value="RecX"/>
    <property type="match status" value="1"/>
</dbReference>
<feature type="domain" description="RecX third three-helical" evidence="7">
    <location>
        <begin position="217"/>
        <end position="263"/>
    </location>
</feature>
<proteinExistence type="inferred from homology"/>
<dbReference type="AlphaFoldDB" id="A0A161J6C7"/>
<keyword evidence="10" id="KW-1185">Reference proteome</keyword>
<keyword evidence="4 5" id="KW-0963">Cytoplasm</keyword>
<evidence type="ECO:0000259" key="7">
    <source>
        <dbReference type="Pfam" id="PF21981"/>
    </source>
</evidence>
<evidence type="ECO:0000256" key="5">
    <source>
        <dbReference type="HAMAP-Rule" id="MF_01114"/>
    </source>
</evidence>
<dbReference type="Pfam" id="PF02631">
    <property type="entry name" value="RecX_HTH2"/>
    <property type="match status" value="1"/>
</dbReference>
<feature type="domain" description="RecX first three-helical" evidence="8">
    <location>
        <begin position="66"/>
        <end position="105"/>
    </location>
</feature>
<evidence type="ECO:0000256" key="1">
    <source>
        <dbReference type="ARBA" id="ARBA00004496"/>
    </source>
</evidence>